<evidence type="ECO:0000313" key="6">
    <source>
        <dbReference type="EMBL" id="MDU0355340.1"/>
    </source>
</evidence>
<dbReference type="InterPro" id="IPR051459">
    <property type="entry name" value="Cytochrome_c-type_DH"/>
</dbReference>
<comment type="caution">
    <text evidence="6">The sequence shown here is derived from an EMBL/GenBank/DDBJ whole genome shotgun (WGS) entry which is preliminary data.</text>
</comment>
<evidence type="ECO:0000313" key="7">
    <source>
        <dbReference type="Proteomes" id="UP001247805"/>
    </source>
</evidence>
<dbReference type="PANTHER" id="PTHR35008:SF8">
    <property type="entry name" value="ALCOHOL DEHYDROGENASE CYTOCHROME C SUBUNIT"/>
    <property type="match status" value="1"/>
</dbReference>
<dbReference type="RefSeq" id="WP_316028087.1">
    <property type="nucleotide sequence ID" value="NZ_JAWDIO010000002.1"/>
</dbReference>
<name>A0ABU3SZC3_9ALTE</name>
<dbReference type="EMBL" id="JAWDIO010000002">
    <property type="protein sequence ID" value="MDU0355340.1"/>
    <property type="molecule type" value="Genomic_DNA"/>
</dbReference>
<evidence type="ECO:0000259" key="5">
    <source>
        <dbReference type="PROSITE" id="PS51007"/>
    </source>
</evidence>
<organism evidence="6 7">
    <name type="scientific">Paraglaciecola aquimarina</name>
    <dbReference type="NCBI Taxonomy" id="1235557"/>
    <lineage>
        <taxon>Bacteria</taxon>
        <taxon>Pseudomonadati</taxon>
        <taxon>Pseudomonadota</taxon>
        <taxon>Gammaproteobacteria</taxon>
        <taxon>Alteromonadales</taxon>
        <taxon>Alteromonadaceae</taxon>
        <taxon>Paraglaciecola</taxon>
    </lineage>
</organism>
<accession>A0ABU3SZC3</accession>
<dbReference type="PANTHER" id="PTHR35008">
    <property type="entry name" value="BLL4482 PROTEIN-RELATED"/>
    <property type="match status" value="1"/>
</dbReference>
<dbReference type="SUPFAM" id="SSF46626">
    <property type="entry name" value="Cytochrome c"/>
    <property type="match status" value="1"/>
</dbReference>
<evidence type="ECO:0000256" key="4">
    <source>
        <dbReference type="PROSITE-ProRule" id="PRU00433"/>
    </source>
</evidence>
<protein>
    <submittedName>
        <fullName evidence="6">Cytochrome c</fullName>
    </submittedName>
</protein>
<dbReference type="InterPro" id="IPR009056">
    <property type="entry name" value="Cyt_c-like_dom"/>
</dbReference>
<dbReference type="Proteomes" id="UP001247805">
    <property type="component" value="Unassembled WGS sequence"/>
</dbReference>
<evidence type="ECO:0000256" key="2">
    <source>
        <dbReference type="ARBA" id="ARBA00022723"/>
    </source>
</evidence>
<evidence type="ECO:0000256" key="3">
    <source>
        <dbReference type="ARBA" id="ARBA00023004"/>
    </source>
</evidence>
<dbReference type="Gene3D" id="1.10.760.10">
    <property type="entry name" value="Cytochrome c-like domain"/>
    <property type="match status" value="1"/>
</dbReference>
<reference evidence="6 7" key="1">
    <citation type="submission" date="2023-10" db="EMBL/GenBank/DDBJ databases">
        <title>Glaciecola aquimarina strain GGW-M5 nov., isolated from a coastal seawater.</title>
        <authorList>
            <person name="Bayburt H."/>
            <person name="Kim J.M."/>
            <person name="Choi B.J."/>
            <person name="Jeon C.O."/>
        </authorList>
    </citation>
    <scope>NUCLEOTIDE SEQUENCE [LARGE SCALE GENOMIC DNA]</scope>
    <source>
        <strain evidence="6 7">KCTC 32108</strain>
    </source>
</reference>
<gene>
    <name evidence="6" type="ORF">RS130_16780</name>
</gene>
<keyword evidence="3 4" id="KW-0408">Iron</keyword>
<keyword evidence="7" id="KW-1185">Reference proteome</keyword>
<evidence type="ECO:0000256" key="1">
    <source>
        <dbReference type="ARBA" id="ARBA00022617"/>
    </source>
</evidence>
<feature type="domain" description="Cytochrome c" evidence="5">
    <location>
        <begin position="1"/>
        <end position="89"/>
    </location>
</feature>
<keyword evidence="1 4" id="KW-0349">Heme</keyword>
<dbReference type="PROSITE" id="PS51007">
    <property type="entry name" value="CYTC"/>
    <property type="match status" value="1"/>
</dbReference>
<dbReference type="InterPro" id="IPR036909">
    <property type="entry name" value="Cyt_c-like_dom_sf"/>
</dbReference>
<keyword evidence="2 4" id="KW-0479">Metal-binding</keyword>
<sequence>MREKAFKGLCSTCHGADGKGGGSQATPIAPSFYRNPRVTGNKAQLINLVLAGMQGPINGKTYAGGMMPSIASNGEQYVADVLTYIRNEFDNQASVITKRDVEMVQQTNTGRSNMWTDEELHSVFSLPLSQKVGMESDHQFYP</sequence>
<dbReference type="Pfam" id="PF00034">
    <property type="entry name" value="Cytochrom_C"/>
    <property type="match status" value="1"/>
</dbReference>
<proteinExistence type="predicted"/>